<sequence length="117" mass="13436">MKLKLLLVVLGSLLASACVTNNNLYQWGNYEEALFVYYHEPEVKEEILIDYLEFIETAQQKPKPVAPGLFAEAGTFLLEQGKRAEAIKFYQLEHDTWPESQLFMAALIRNLQTQQGQ</sequence>
<comment type="caution">
    <text evidence="2">The sequence shown here is derived from an EMBL/GenBank/DDBJ whole genome shotgun (WGS) entry which is preliminary data.</text>
</comment>
<name>A0A317Q9Z4_9GAMM</name>
<accession>A0A317Q9Z4</accession>
<dbReference type="PROSITE" id="PS51257">
    <property type="entry name" value="PROKAR_LIPOPROTEIN"/>
    <property type="match status" value="1"/>
</dbReference>
<dbReference type="InterPro" id="IPR014508">
    <property type="entry name" value="UCP020555_TPR-like"/>
</dbReference>
<gene>
    <name evidence="2" type="ORF">DET45_10521</name>
</gene>
<dbReference type="EMBL" id="QGTT01000005">
    <property type="protein sequence ID" value="PWW13676.1"/>
    <property type="molecule type" value="Genomic_DNA"/>
</dbReference>
<dbReference type="Pfam" id="PF16068">
    <property type="entry name" value="DUF4810"/>
    <property type="match status" value="1"/>
</dbReference>
<proteinExistence type="predicted"/>
<dbReference type="RefSeq" id="WP_110075659.1">
    <property type="nucleotide sequence ID" value="NZ_QGTT01000005.1"/>
</dbReference>
<feature type="chain" id="PRO_5016366374" description="DUF4810 domain-containing protein" evidence="1">
    <location>
        <begin position="18"/>
        <end position="117"/>
    </location>
</feature>
<reference evidence="2 3" key="1">
    <citation type="submission" date="2018-05" db="EMBL/GenBank/DDBJ databases">
        <title>Freshwater and sediment microbial communities from various areas in North America, analyzing microbe dynamics in response to fracking.</title>
        <authorList>
            <person name="Lamendella R."/>
        </authorList>
    </citation>
    <scope>NUCLEOTIDE SEQUENCE [LARGE SCALE GENOMIC DNA]</scope>
    <source>
        <strain evidence="2 3">125B1</strain>
    </source>
</reference>
<dbReference type="OrthoDB" id="9800218at2"/>
<organism evidence="2 3">
    <name type="scientific">Pseudidiomarina maritima</name>
    <dbReference type="NCBI Taxonomy" id="519453"/>
    <lineage>
        <taxon>Bacteria</taxon>
        <taxon>Pseudomonadati</taxon>
        <taxon>Pseudomonadota</taxon>
        <taxon>Gammaproteobacteria</taxon>
        <taxon>Alteromonadales</taxon>
        <taxon>Idiomarinaceae</taxon>
        <taxon>Pseudidiomarina</taxon>
    </lineage>
</organism>
<dbReference type="AlphaFoldDB" id="A0A317Q9Z4"/>
<dbReference type="Proteomes" id="UP000246964">
    <property type="component" value="Unassembled WGS sequence"/>
</dbReference>
<evidence type="ECO:0000313" key="2">
    <source>
        <dbReference type="EMBL" id="PWW13676.1"/>
    </source>
</evidence>
<feature type="signal peptide" evidence="1">
    <location>
        <begin position="1"/>
        <end position="17"/>
    </location>
</feature>
<keyword evidence="3" id="KW-1185">Reference proteome</keyword>
<protein>
    <recommendedName>
        <fullName evidence="4">DUF4810 domain-containing protein</fullName>
    </recommendedName>
</protein>
<keyword evidence="1" id="KW-0732">Signal</keyword>
<evidence type="ECO:0008006" key="4">
    <source>
        <dbReference type="Google" id="ProtNLM"/>
    </source>
</evidence>
<evidence type="ECO:0000256" key="1">
    <source>
        <dbReference type="SAM" id="SignalP"/>
    </source>
</evidence>
<evidence type="ECO:0000313" key="3">
    <source>
        <dbReference type="Proteomes" id="UP000246964"/>
    </source>
</evidence>